<dbReference type="InterPro" id="IPR014989">
    <property type="entry name" value="DUF1839"/>
</dbReference>
<dbReference type="Proteomes" id="UP001432000">
    <property type="component" value="Chromosome"/>
</dbReference>
<evidence type="ECO:0000313" key="1">
    <source>
        <dbReference type="EMBL" id="WXG68603.1"/>
    </source>
</evidence>
<gene>
    <name evidence="1" type="ORF">WDS16_26010</name>
</gene>
<reference evidence="1 2" key="1">
    <citation type="submission" date="2024-03" db="EMBL/GenBank/DDBJ databases">
        <title>Natural products discovery in diverse microorganisms through a two-stage MS feature dereplication strategy.</title>
        <authorList>
            <person name="Zhang R."/>
        </authorList>
    </citation>
    <scope>NUCLEOTIDE SEQUENCE [LARGE SCALE GENOMIC DNA]</scope>
    <source>
        <strain evidence="1 2">18930</strain>
    </source>
</reference>
<organism evidence="1 2">
    <name type="scientific">Rhodococcus sovatensis</name>
    <dbReference type="NCBI Taxonomy" id="1805840"/>
    <lineage>
        <taxon>Bacteria</taxon>
        <taxon>Bacillati</taxon>
        <taxon>Actinomycetota</taxon>
        <taxon>Actinomycetes</taxon>
        <taxon>Mycobacteriales</taxon>
        <taxon>Nocardiaceae</taxon>
        <taxon>Rhodococcus</taxon>
    </lineage>
</organism>
<dbReference type="EMBL" id="CP147846">
    <property type="protein sequence ID" value="WXG68603.1"/>
    <property type="molecule type" value="Genomic_DNA"/>
</dbReference>
<accession>A0ABZ2PN79</accession>
<dbReference type="RefSeq" id="WP_338888911.1">
    <property type="nucleotide sequence ID" value="NZ_CP147846.1"/>
</dbReference>
<evidence type="ECO:0000313" key="2">
    <source>
        <dbReference type="Proteomes" id="UP001432000"/>
    </source>
</evidence>
<name>A0ABZ2PN79_9NOCA</name>
<keyword evidence="2" id="KW-1185">Reference proteome</keyword>
<dbReference type="Pfam" id="PF08893">
    <property type="entry name" value="DUF1839"/>
    <property type="match status" value="1"/>
</dbReference>
<sequence length="338" mass="36874">MSIGSTIAQGSQVAQGSSADRLLALRPEEYQPHTIHAHDRVWTETNCYVDLWIELLHSLGADPVPALAFVLSADCDGRQWDFVKMQSEDLRTLYGIDVGEMNVWRPVLAHVREGLADGVLLTVEVDGFWLPDTAGTSYRNQHTKTTIVPNSVDETERVLGYFHNRGYFELSGADFDGVFNLAPEPHDEVLLPYIEQIRVGRNTIAEGVGERDLTVARAHLSRRPPGNPVDRLAQRIVADIPVVQASGPDAFHLWSFGLLRQCGATAELAADLVGYLAGRGADGIDDAVPHFLQVAQGAKAVQFRMARASRGRAVSLDEPLADMAANWSAAMNIVSAAL</sequence>
<protein>
    <submittedName>
        <fullName evidence="1">DUF1839 family protein</fullName>
    </submittedName>
</protein>
<proteinExistence type="predicted"/>